<dbReference type="PANTHER" id="PTHR33659">
    <property type="entry name" value="PROTEIN, PUTATIVE-RELATED-RELATED"/>
    <property type="match status" value="1"/>
</dbReference>
<name>A0A9D3WF67_9ROSI</name>
<keyword evidence="1" id="KW-0812">Transmembrane</keyword>
<dbReference type="OrthoDB" id="851643at2759"/>
<organism evidence="3 4">
    <name type="scientific">Gossypium stocksii</name>
    <dbReference type="NCBI Taxonomy" id="47602"/>
    <lineage>
        <taxon>Eukaryota</taxon>
        <taxon>Viridiplantae</taxon>
        <taxon>Streptophyta</taxon>
        <taxon>Embryophyta</taxon>
        <taxon>Tracheophyta</taxon>
        <taxon>Spermatophyta</taxon>
        <taxon>Magnoliopsida</taxon>
        <taxon>eudicotyledons</taxon>
        <taxon>Gunneridae</taxon>
        <taxon>Pentapetalae</taxon>
        <taxon>rosids</taxon>
        <taxon>malvids</taxon>
        <taxon>Malvales</taxon>
        <taxon>Malvaceae</taxon>
        <taxon>Malvoideae</taxon>
        <taxon>Gossypium</taxon>
    </lineage>
</organism>
<dbReference type="Proteomes" id="UP000828251">
    <property type="component" value="Unassembled WGS sequence"/>
</dbReference>
<evidence type="ECO:0000313" key="3">
    <source>
        <dbReference type="EMBL" id="KAH1121935.1"/>
    </source>
</evidence>
<gene>
    <name evidence="3" type="ORF">J1N35_005095</name>
</gene>
<comment type="caution">
    <text evidence="3">The sequence shown here is derived from an EMBL/GenBank/DDBJ whole genome shotgun (WGS) entry which is preliminary data.</text>
</comment>
<evidence type="ECO:0000256" key="2">
    <source>
        <dbReference type="SAM" id="SignalP"/>
    </source>
</evidence>
<evidence type="ECO:0000256" key="1">
    <source>
        <dbReference type="SAM" id="Phobius"/>
    </source>
</evidence>
<keyword evidence="1" id="KW-1133">Transmembrane helix</keyword>
<evidence type="ECO:0000313" key="4">
    <source>
        <dbReference type="Proteomes" id="UP000828251"/>
    </source>
</evidence>
<dbReference type="AlphaFoldDB" id="A0A9D3WF67"/>
<feature type="signal peptide" evidence="2">
    <location>
        <begin position="1"/>
        <end position="37"/>
    </location>
</feature>
<sequence>MKRKPQFLSAFSSLPEKAQLKPFLLALVMAILTVASAQVSEAPSPSPDAGAGFSAGVSTAAVGFSLIVSLIAFFKH</sequence>
<proteinExistence type="predicted"/>
<feature type="chain" id="PRO_5039600095" evidence="2">
    <location>
        <begin position="38"/>
        <end position="76"/>
    </location>
</feature>
<keyword evidence="4" id="KW-1185">Reference proteome</keyword>
<keyword evidence="1" id="KW-0472">Membrane</keyword>
<accession>A0A9D3WF67</accession>
<keyword evidence="2" id="KW-0732">Signal</keyword>
<feature type="transmembrane region" description="Helical" evidence="1">
    <location>
        <begin position="53"/>
        <end position="74"/>
    </location>
</feature>
<dbReference type="EMBL" id="JAIQCV010000002">
    <property type="protein sequence ID" value="KAH1121935.1"/>
    <property type="molecule type" value="Genomic_DNA"/>
</dbReference>
<protein>
    <submittedName>
        <fullName evidence="3">Uncharacterized protein</fullName>
    </submittedName>
</protein>
<reference evidence="3 4" key="1">
    <citation type="journal article" date="2021" name="Plant Biotechnol. J.">
        <title>Multi-omics assisted identification of the key and species-specific regulatory components of drought-tolerant mechanisms in Gossypium stocksii.</title>
        <authorList>
            <person name="Yu D."/>
            <person name="Ke L."/>
            <person name="Zhang D."/>
            <person name="Wu Y."/>
            <person name="Sun Y."/>
            <person name="Mei J."/>
            <person name="Sun J."/>
            <person name="Sun Y."/>
        </authorList>
    </citation>
    <scope>NUCLEOTIDE SEQUENCE [LARGE SCALE GENOMIC DNA]</scope>
    <source>
        <strain evidence="4">cv. E1</strain>
        <tissue evidence="3">Leaf</tissue>
    </source>
</reference>
<dbReference type="PANTHER" id="PTHR33659:SF11">
    <property type="entry name" value="TRANSMEMBRANE PROTEIN"/>
    <property type="match status" value="1"/>
</dbReference>